<dbReference type="AlphaFoldDB" id="A0A2U2I5C9"/>
<evidence type="ECO:0000313" key="2">
    <source>
        <dbReference type="Proteomes" id="UP000241421"/>
    </source>
</evidence>
<evidence type="ECO:0000313" key="1">
    <source>
        <dbReference type="EMBL" id="PWF54998.1"/>
    </source>
</evidence>
<name>A0A2U2I5C9_9BURK</name>
<dbReference type="RefSeq" id="WP_106756230.1">
    <property type="nucleotide sequence ID" value="NZ_PXWF02000052.1"/>
</dbReference>
<protein>
    <submittedName>
        <fullName evidence="1">Uncharacterized protein</fullName>
    </submittedName>
</protein>
<sequence length="227" mass="24381">MLNNLLDAAAGLRSASPAPAALLPPFAPYASRATNGIYNLLFSDNTTVFKPKRSVNPSPWQAILFSSPPDFPALEALAADAAQEGQIRYLAYARLRRHGQRVRPKILLGVIIEVRLPNGLDTLAAFSDGGVDYINQSGKQIAIRNSLKTMVGELLDASDTVVAQIGPWSKARQPPPVRGKIRLSFLVSDGLYFGEGPMAAMQSEPMAGPIIRQATELLAVLGKMDSD</sequence>
<keyword evidence="2" id="KW-1185">Reference proteome</keyword>
<dbReference type="OrthoDB" id="7059742at2"/>
<gene>
    <name evidence="1" type="ORF">C7C56_004145</name>
</gene>
<proteinExistence type="predicted"/>
<accession>A0A2U2I5C9</accession>
<dbReference type="Proteomes" id="UP000241421">
    <property type="component" value="Unassembled WGS sequence"/>
</dbReference>
<dbReference type="EMBL" id="PXWF02000052">
    <property type="protein sequence ID" value="PWF54998.1"/>
    <property type="molecule type" value="Genomic_DNA"/>
</dbReference>
<comment type="caution">
    <text evidence="1">The sequence shown here is derived from an EMBL/GenBank/DDBJ whole genome shotgun (WGS) entry which is preliminary data.</text>
</comment>
<organism evidence="1 2">
    <name type="scientific">Massilia glaciei</name>
    <dbReference type="NCBI Taxonomy" id="1524097"/>
    <lineage>
        <taxon>Bacteria</taxon>
        <taxon>Pseudomonadati</taxon>
        <taxon>Pseudomonadota</taxon>
        <taxon>Betaproteobacteria</taxon>
        <taxon>Burkholderiales</taxon>
        <taxon>Oxalobacteraceae</taxon>
        <taxon>Telluria group</taxon>
        <taxon>Massilia</taxon>
    </lineage>
</organism>
<reference evidence="1 2" key="1">
    <citation type="submission" date="2018-04" db="EMBL/GenBank/DDBJ databases">
        <title>Massilia violaceinigra sp. nov., a novel purple-pigmented bacterium isolated from Tianshan glacier, Xinjiang, China.</title>
        <authorList>
            <person name="Wang H."/>
        </authorList>
    </citation>
    <scope>NUCLEOTIDE SEQUENCE [LARGE SCALE GENOMIC DNA]</scope>
    <source>
        <strain evidence="1 2">B448-2</strain>
    </source>
</reference>